<name>A0AAD4NGN6_9BILA</name>
<reference evidence="5" key="1">
    <citation type="submission" date="2022-01" db="EMBL/GenBank/DDBJ databases">
        <title>Genome Sequence Resource for Two Populations of Ditylenchus destructor, the Migratory Endoparasitic Phytonematode.</title>
        <authorList>
            <person name="Zhang H."/>
            <person name="Lin R."/>
            <person name="Xie B."/>
        </authorList>
    </citation>
    <scope>NUCLEOTIDE SEQUENCE</scope>
    <source>
        <strain evidence="5">BazhouSP</strain>
    </source>
</reference>
<dbReference type="Pfam" id="PF00252">
    <property type="entry name" value="Ribosomal_L16"/>
    <property type="match status" value="1"/>
</dbReference>
<gene>
    <name evidence="5" type="ORF">DdX_01287</name>
</gene>
<dbReference type="GO" id="GO:0003735">
    <property type="term" value="F:structural constituent of ribosome"/>
    <property type="evidence" value="ECO:0007669"/>
    <property type="project" value="InterPro"/>
</dbReference>
<dbReference type="InterPro" id="IPR000114">
    <property type="entry name" value="Ribosomal_uL16_bact-type"/>
</dbReference>
<dbReference type="Gene3D" id="3.90.1170.10">
    <property type="entry name" value="Ribosomal protein L10e/L16"/>
    <property type="match status" value="1"/>
</dbReference>
<dbReference type="GO" id="GO:0005762">
    <property type="term" value="C:mitochondrial large ribosomal subunit"/>
    <property type="evidence" value="ECO:0007669"/>
    <property type="project" value="TreeGrafter"/>
</dbReference>
<comment type="caution">
    <text evidence="5">The sequence shown here is derived from an EMBL/GenBank/DDBJ whole genome shotgun (WGS) entry which is preliminary data.</text>
</comment>
<evidence type="ECO:0000256" key="4">
    <source>
        <dbReference type="ARBA" id="ARBA00035302"/>
    </source>
</evidence>
<keyword evidence="3" id="KW-0687">Ribonucleoprotein</keyword>
<keyword evidence="6" id="KW-1185">Reference proteome</keyword>
<protein>
    <recommendedName>
        <fullName evidence="4">Large ribosomal subunit protein uL16m</fullName>
    </recommendedName>
</protein>
<dbReference type="PANTHER" id="PTHR12220">
    <property type="entry name" value="50S/60S RIBOSOMAL PROTEIN L16"/>
    <property type="match status" value="1"/>
</dbReference>
<dbReference type="AlphaFoldDB" id="A0AAD4NGN6"/>
<evidence type="ECO:0000256" key="3">
    <source>
        <dbReference type="ARBA" id="ARBA00023274"/>
    </source>
</evidence>
<comment type="similarity">
    <text evidence="1">Belongs to the universal ribosomal protein uL16 family.</text>
</comment>
<accession>A0AAD4NGN6</accession>
<dbReference type="InterPro" id="IPR047873">
    <property type="entry name" value="Ribosomal_uL16"/>
</dbReference>
<dbReference type="InterPro" id="IPR036920">
    <property type="entry name" value="Ribosomal_uL16_sf"/>
</dbReference>
<dbReference type="EMBL" id="JAKKPZ010000001">
    <property type="protein sequence ID" value="KAI1729068.1"/>
    <property type="molecule type" value="Genomic_DNA"/>
</dbReference>
<dbReference type="PANTHER" id="PTHR12220:SF13">
    <property type="entry name" value="LARGE RIBOSOMAL SUBUNIT PROTEIN UL16M"/>
    <property type="match status" value="1"/>
</dbReference>
<keyword evidence="2 5" id="KW-0689">Ribosomal protein</keyword>
<evidence type="ECO:0000313" key="5">
    <source>
        <dbReference type="EMBL" id="KAI1729068.1"/>
    </source>
</evidence>
<proteinExistence type="inferred from homology"/>
<dbReference type="GO" id="GO:0032543">
    <property type="term" value="P:mitochondrial translation"/>
    <property type="evidence" value="ECO:0007669"/>
    <property type="project" value="TreeGrafter"/>
</dbReference>
<organism evidence="5 6">
    <name type="scientific">Ditylenchus destructor</name>
    <dbReference type="NCBI Taxonomy" id="166010"/>
    <lineage>
        <taxon>Eukaryota</taxon>
        <taxon>Metazoa</taxon>
        <taxon>Ecdysozoa</taxon>
        <taxon>Nematoda</taxon>
        <taxon>Chromadorea</taxon>
        <taxon>Rhabditida</taxon>
        <taxon>Tylenchina</taxon>
        <taxon>Tylenchomorpha</taxon>
        <taxon>Sphaerularioidea</taxon>
        <taxon>Anguinidae</taxon>
        <taxon>Anguininae</taxon>
        <taxon>Ditylenchus</taxon>
    </lineage>
</organism>
<dbReference type="Proteomes" id="UP001201812">
    <property type="component" value="Unassembled WGS sequence"/>
</dbReference>
<dbReference type="SUPFAM" id="SSF54686">
    <property type="entry name" value="Ribosomal protein L16p/L10e"/>
    <property type="match status" value="1"/>
</dbReference>
<evidence type="ECO:0000256" key="1">
    <source>
        <dbReference type="ARBA" id="ARBA00008931"/>
    </source>
</evidence>
<dbReference type="GO" id="GO:0019843">
    <property type="term" value="F:rRNA binding"/>
    <property type="evidence" value="ECO:0007669"/>
    <property type="project" value="InterPro"/>
</dbReference>
<evidence type="ECO:0000313" key="6">
    <source>
        <dbReference type="Proteomes" id="UP001201812"/>
    </source>
</evidence>
<sequence length="263" mass="30483">MTSKLIPLRLAIATVSKRFVNKWYVRAMRGSLPLRGEENNTPPYTHITTFENVIFPVNGEMKLATLPAEPIYDPVLGEKKHTSTRRLVEMRGPEAFQHRRELIYKQYGLAAVDGGLLSAKALANIQETVNTRLRFKQFAVWRVEAPWLPQTRFPKGRALGGGKGKVNHYGTPIRPGRIILELGGFITEMEARAYMATLYNRYPFRLEFVSHELLERRKAIEERVAKENENPLSWEKVIRYNMQNCHSFLSPHDIIWKCKYRTK</sequence>
<evidence type="ECO:0000256" key="2">
    <source>
        <dbReference type="ARBA" id="ARBA00022980"/>
    </source>
</evidence>